<evidence type="ECO:0000313" key="4">
    <source>
        <dbReference type="Proteomes" id="UP000271464"/>
    </source>
</evidence>
<proteinExistence type="predicted"/>
<evidence type="ECO:0008006" key="5">
    <source>
        <dbReference type="Google" id="ProtNLM"/>
    </source>
</evidence>
<protein>
    <recommendedName>
        <fullName evidence="5">Helix-turn-helix domain-containing protein</fullName>
    </recommendedName>
</protein>
<dbReference type="Proteomes" id="UP000271464">
    <property type="component" value="Unassembled WGS sequence"/>
</dbReference>
<evidence type="ECO:0000313" key="1">
    <source>
        <dbReference type="EMBL" id="ORC06348.1"/>
    </source>
</evidence>
<name>A0A8E2LMP7_9MYCO</name>
<dbReference type="Proteomes" id="UP000192335">
    <property type="component" value="Unassembled WGS sequence"/>
</dbReference>
<comment type="caution">
    <text evidence="1">The sequence shown here is derived from an EMBL/GenBank/DDBJ whole genome shotgun (WGS) entry which is preliminary data.</text>
</comment>
<dbReference type="AlphaFoldDB" id="A0A8E2LMP7"/>
<evidence type="ECO:0000313" key="2">
    <source>
        <dbReference type="EMBL" id="VAZ97385.1"/>
    </source>
</evidence>
<reference evidence="2 4" key="2">
    <citation type="submission" date="2018-09" db="EMBL/GenBank/DDBJ databases">
        <authorList>
            <person name="Tagini F."/>
        </authorList>
    </citation>
    <scope>NUCLEOTIDE SEQUENCE [LARGE SCALE GENOMIC DNA]</scope>
    <source>
        <strain evidence="2 4">MK4</strain>
    </source>
</reference>
<reference evidence="1 3" key="1">
    <citation type="submission" date="2017-02" db="EMBL/GenBank/DDBJ databases">
        <title>Mycobacterium kansasii genomes.</title>
        <authorList>
            <person name="Borowka P."/>
            <person name="Strapagiel D."/>
            <person name="Marciniak B."/>
            <person name="Lach J."/>
            <person name="Bakula Z."/>
            <person name="Van Ingen J."/>
            <person name="Safianowska A."/>
            <person name="Brzostek A."/>
            <person name="Dziadek J."/>
            <person name="Jagielski T."/>
        </authorList>
    </citation>
    <scope>NUCLEOTIDE SEQUENCE [LARGE SCALE GENOMIC DNA]</scope>
    <source>
        <strain evidence="1 3">12MK</strain>
    </source>
</reference>
<dbReference type="EMBL" id="MWQA01000001">
    <property type="protein sequence ID" value="ORC06348.1"/>
    <property type="molecule type" value="Genomic_DNA"/>
</dbReference>
<keyword evidence="4" id="KW-1185">Reference proteome</keyword>
<organism evidence="1 3">
    <name type="scientific">Mycobacterium persicum</name>
    <dbReference type="NCBI Taxonomy" id="1487726"/>
    <lineage>
        <taxon>Bacteria</taxon>
        <taxon>Bacillati</taxon>
        <taxon>Actinomycetota</taxon>
        <taxon>Actinomycetes</taxon>
        <taxon>Mycobacteriales</taxon>
        <taxon>Mycobacteriaceae</taxon>
        <taxon>Mycobacterium</taxon>
    </lineage>
</organism>
<accession>A0A8E2LMP7</accession>
<dbReference type="EMBL" id="UPHM01000102">
    <property type="protein sequence ID" value="VAZ97385.1"/>
    <property type="molecule type" value="Genomic_DNA"/>
</dbReference>
<gene>
    <name evidence="1" type="ORF">B4U45_06580</name>
    <name evidence="2" type="ORF">LAUMK4_03827</name>
</gene>
<evidence type="ECO:0000313" key="3">
    <source>
        <dbReference type="Proteomes" id="UP000192335"/>
    </source>
</evidence>
<sequence length="127" mass="14144">MNPVAGDRRGPVVVGGVVVLHGDDIRHMLLAVRHIIGRRRREHLPVPPEWSALEVALAQAMSAGPQSDAAAQSVNETWLSTREVADRTGWTERYARRRASQLDGRREGGRWLIPESAVTEHLEGQRE</sequence>